<reference evidence="1 2" key="1">
    <citation type="submission" date="2019-01" db="EMBL/GenBank/DDBJ databases">
        <title>Draft genome sequences of three monokaryotic isolates of the white-rot basidiomycete fungus Dichomitus squalens.</title>
        <authorList>
            <consortium name="DOE Joint Genome Institute"/>
            <person name="Lopez S.C."/>
            <person name="Andreopoulos B."/>
            <person name="Pangilinan J."/>
            <person name="Lipzen A."/>
            <person name="Riley R."/>
            <person name="Ahrendt S."/>
            <person name="Ng V."/>
            <person name="Barry K."/>
            <person name="Daum C."/>
            <person name="Grigoriev I.V."/>
            <person name="Hilden K.S."/>
            <person name="Makela M.R."/>
            <person name="de Vries R.P."/>
        </authorList>
    </citation>
    <scope>NUCLEOTIDE SEQUENCE [LARGE SCALE GENOMIC DNA]</scope>
    <source>
        <strain evidence="1 2">CBS 464.89</strain>
    </source>
</reference>
<accession>A0A4Q9NTB6</accession>
<proteinExistence type="predicted"/>
<protein>
    <submittedName>
        <fullName evidence="1">Uncharacterized protein</fullName>
    </submittedName>
</protein>
<evidence type="ECO:0000313" key="1">
    <source>
        <dbReference type="EMBL" id="TBU63344.1"/>
    </source>
</evidence>
<sequence>MKNLTTQSAADVLSSLPTPAIDKTYGALLIATYLGLIVYGLSLYQLYRYFQLYPTDTRLIKTIVLVLVALDTFHILCCVVGCYWHLVTNYFNPSSLDDNHWSIQLLPPTGVVIILICQAFYARRVYLLESRYRWVVSIAAVSMISLLGFCTASTVESFLAPNVVAFRKKNWLFAAMYGSATATDVVLTSSLVLALWRSRTGLKRVNTSLGFLFTVILPGNLIFNSVASLSVKVYVVSMLST</sequence>
<gene>
    <name evidence="1" type="ORF">BD310DRAFT_973862</name>
</gene>
<dbReference type="EMBL" id="ML145090">
    <property type="protein sequence ID" value="TBU63344.1"/>
    <property type="molecule type" value="Genomic_DNA"/>
</dbReference>
<dbReference type="PANTHER" id="PTHR40465:SF1">
    <property type="entry name" value="DUF6534 DOMAIN-CONTAINING PROTEIN"/>
    <property type="match status" value="1"/>
</dbReference>
<evidence type="ECO:0000313" key="2">
    <source>
        <dbReference type="Proteomes" id="UP000292082"/>
    </source>
</evidence>
<dbReference type="PANTHER" id="PTHR40465">
    <property type="entry name" value="CHROMOSOME 1, WHOLE GENOME SHOTGUN SEQUENCE"/>
    <property type="match status" value="1"/>
</dbReference>
<keyword evidence="2" id="KW-1185">Reference proteome</keyword>
<dbReference type="AlphaFoldDB" id="A0A4Q9NTB6"/>
<dbReference type="Proteomes" id="UP000292082">
    <property type="component" value="Unassembled WGS sequence"/>
</dbReference>
<organism evidence="1 2">
    <name type="scientific">Dichomitus squalens</name>
    <dbReference type="NCBI Taxonomy" id="114155"/>
    <lineage>
        <taxon>Eukaryota</taxon>
        <taxon>Fungi</taxon>
        <taxon>Dikarya</taxon>
        <taxon>Basidiomycota</taxon>
        <taxon>Agaricomycotina</taxon>
        <taxon>Agaricomycetes</taxon>
        <taxon>Polyporales</taxon>
        <taxon>Polyporaceae</taxon>
        <taxon>Dichomitus</taxon>
    </lineage>
</organism>
<name>A0A4Q9NTB6_9APHY</name>
<dbReference type="STRING" id="114155.A0A4Q9NTB6"/>